<dbReference type="InterPro" id="IPR025877">
    <property type="entry name" value="MobA-like_NTP_Trfase"/>
</dbReference>
<evidence type="ECO:0000313" key="5">
    <source>
        <dbReference type="EMBL" id="TXN32071.1"/>
    </source>
</evidence>
<feature type="domain" description="DUF6457" evidence="4">
    <location>
        <begin position="209"/>
        <end position="291"/>
    </location>
</feature>
<organism evidence="5 6">
    <name type="scientific">Lacisediminihabitans profunda</name>
    <dbReference type="NCBI Taxonomy" id="2594790"/>
    <lineage>
        <taxon>Bacteria</taxon>
        <taxon>Bacillati</taxon>
        <taxon>Actinomycetota</taxon>
        <taxon>Actinomycetes</taxon>
        <taxon>Micrococcales</taxon>
        <taxon>Microbacteriaceae</taxon>
        <taxon>Lacisediminihabitans</taxon>
    </lineage>
</organism>
<dbReference type="PANTHER" id="PTHR19136:SF81">
    <property type="entry name" value="MOLYBDENUM COFACTOR GUANYLYLTRANSFERASE"/>
    <property type="match status" value="1"/>
</dbReference>
<dbReference type="RefSeq" id="WP_147782320.1">
    <property type="nucleotide sequence ID" value="NZ_VRMG01000004.1"/>
</dbReference>
<reference evidence="5 6" key="1">
    <citation type="submission" date="2019-08" db="EMBL/GenBank/DDBJ databases">
        <title>Bacterial whole genome sequence for Glaciihabitans sp. CHu50b-6-2.</title>
        <authorList>
            <person name="Jin L."/>
        </authorList>
    </citation>
    <scope>NUCLEOTIDE SEQUENCE [LARGE SCALE GENOMIC DNA]</scope>
    <source>
        <strain evidence="5 6">CHu50b-6-2</strain>
    </source>
</reference>
<dbReference type="AlphaFoldDB" id="A0A5C8UUT7"/>
<sequence length="294" mass="29694">MNFDAIVLAGGRSSRLGGEPKAALRIGDRALLTVTLDAAAGARRTVVVGDPAVLVVPAGALVVRESPAFAGPAAAIAAGLAALGDDCSDYLLVLACDMPAIAGAVPPLLERAGHAVDGAIAVDETGSPQYLAAVYRTASLAAAVRSHASRLENLSVRALLAGLDLARTTVPPGSTSDVDTWTDAARFGIDTPASPPKETPMPAQDDDEKMAALTRWSSRLSVELGVDGIDVDLDAVLALAGTVAHEVMRPAAPLTTYIVGYAAGLAAAGGSITPRAAFERAAAAADALARSDDR</sequence>
<evidence type="ECO:0000256" key="2">
    <source>
        <dbReference type="SAM" id="MobiDB-lite"/>
    </source>
</evidence>
<accession>A0A5C8UUT7</accession>
<dbReference type="Gene3D" id="3.90.550.10">
    <property type="entry name" value="Spore Coat Polysaccharide Biosynthesis Protein SpsA, Chain A"/>
    <property type="match status" value="1"/>
</dbReference>
<dbReference type="Pfam" id="PF20058">
    <property type="entry name" value="DUF6457"/>
    <property type="match status" value="1"/>
</dbReference>
<gene>
    <name evidence="5" type="ORF">FVP33_03880</name>
</gene>
<proteinExistence type="predicted"/>
<dbReference type="Pfam" id="PF12804">
    <property type="entry name" value="NTP_transf_3"/>
    <property type="match status" value="1"/>
</dbReference>
<dbReference type="EMBL" id="VRMG01000004">
    <property type="protein sequence ID" value="TXN32071.1"/>
    <property type="molecule type" value="Genomic_DNA"/>
</dbReference>
<evidence type="ECO:0000313" key="6">
    <source>
        <dbReference type="Proteomes" id="UP000321379"/>
    </source>
</evidence>
<evidence type="ECO:0000259" key="3">
    <source>
        <dbReference type="Pfam" id="PF12804"/>
    </source>
</evidence>
<evidence type="ECO:0000256" key="1">
    <source>
        <dbReference type="ARBA" id="ARBA00022679"/>
    </source>
</evidence>
<dbReference type="PANTHER" id="PTHR19136">
    <property type="entry name" value="MOLYBDENUM COFACTOR GUANYLYLTRANSFERASE"/>
    <property type="match status" value="1"/>
</dbReference>
<protein>
    <submittedName>
        <fullName evidence="5">NTP transferase domain-containing protein</fullName>
    </submittedName>
</protein>
<dbReference type="InterPro" id="IPR029044">
    <property type="entry name" value="Nucleotide-diphossugar_trans"/>
</dbReference>
<dbReference type="SUPFAM" id="SSF53448">
    <property type="entry name" value="Nucleotide-diphospho-sugar transferases"/>
    <property type="match status" value="1"/>
</dbReference>
<evidence type="ECO:0000259" key="4">
    <source>
        <dbReference type="Pfam" id="PF20058"/>
    </source>
</evidence>
<dbReference type="GO" id="GO:0016779">
    <property type="term" value="F:nucleotidyltransferase activity"/>
    <property type="evidence" value="ECO:0007669"/>
    <property type="project" value="TreeGrafter"/>
</dbReference>
<name>A0A5C8UUT7_9MICO</name>
<feature type="region of interest" description="Disordered" evidence="2">
    <location>
        <begin position="187"/>
        <end position="206"/>
    </location>
</feature>
<dbReference type="InterPro" id="IPR045598">
    <property type="entry name" value="DUF6457"/>
</dbReference>
<keyword evidence="1 5" id="KW-0808">Transferase</keyword>
<dbReference type="Proteomes" id="UP000321379">
    <property type="component" value="Unassembled WGS sequence"/>
</dbReference>
<keyword evidence="6" id="KW-1185">Reference proteome</keyword>
<comment type="caution">
    <text evidence="5">The sequence shown here is derived from an EMBL/GenBank/DDBJ whole genome shotgun (WGS) entry which is preliminary data.</text>
</comment>
<feature type="domain" description="MobA-like NTP transferase" evidence="3">
    <location>
        <begin position="5"/>
        <end position="147"/>
    </location>
</feature>